<dbReference type="RefSeq" id="WP_194451348.1">
    <property type="nucleotide sequence ID" value="NZ_CP063849.1"/>
</dbReference>
<gene>
    <name evidence="1" type="ORF">IRI77_06955</name>
</gene>
<reference evidence="1 2" key="1">
    <citation type="submission" date="2020-10" db="EMBL/GenBank/DDBJ databases">
        <title>Complete genome sequence of Paludibaculum fermentans P105T, a facultatively anaerobic acidobacterium capable of dissimilatory Fe(III) reduction.</title>
        <authorList>
            <person name="Dedysh S.N."/>
            <person name="Beletsky A.V."/>
            <person name="Kulichevskaya I.S."/>
            <person name="Mardanov A.V."/>
            <person name="Ravin N.V."/>
        </authorList>
    </citation>
    <scope>NUCLEOTIDE SEQUENCE [LARGE SCALE GENOMIC DNA]</scope>
    <source>
        <strain evidence="1 2">P105</strain>
    </source>
</reference>
<dbReference type="Proteomes" id="UP000593892">
    <property type="component" value="Chromosome"/>
</dbReference>
<dbReference type="KEGG" id="pfer:IRI77_06955"/>
<protein>
    <submittedName>
        <fullName evidence="1">Uncharacterized protein</fullName>
    </submittedName>
</protein>
<sequence>MTKDKFVAILRAAGITEDQMHKLHVEFERTDPKEHQGFLEYLGIPPAEITSIRAQSAKG</sequence>
<keyword evidence="2" id="KW-1185">Reference proteome</keyword>
<accession>A0A7S7NTS7</accession>
<evidence type="ECO:0000313" key="1">
    <source>
        <dbReference type="EMBL" id="QOY89686.1"/>
    </source>
</evidence>
<proteinExistence type="predicted"/>
<evidence type="ECO:0000313" key="2">
    <source>
        <dbReference type="Proteomes" id="UP000593892"/>
    </source>
</evidence>
<name>A0A7S7NTS7_PALFE</name>
<dbReference type="AlphaFoldDB" id="A0A7S7NTS7"/>
<organism evidence="1 2">
    <name type="scientific">Paludibaculum fermentans</name>
    <dbReference type="NCBI Taxonomy" id="1473598"/>
    <lineage>
        <taxon>Bacteria</taxon>
        <taxon>Pseudomonadati</taxon>
        <taxon>Acidobacteriota</taxon>
        <taxon>Terriglobia</taxon>
        <taxon>Bryobacterales</taxon>
        <taxon>Bryobacteraceae</taxon>
        <taxon>Paludibaculum</taxon>
    </lineage>
</organism>
<dbReference type="EMBL" id="CP063849">
    <property type="protein sequence ID" value="QOY89686.1"/>
    <property type="molecule type" value="Genomic_DNA"/>
</dbReference>